<organism evidence="5 6">
    <name type="scientific">Vescimonas fastidiosa</name>
    <dbReference type="NCBI Taxonomy" id="2714353"/>
    <lineage>
        <taxon>Bacteria</taxon>
        <taxon>Bacillati</taxon>
        <taxon>Bacillota</taxon>
        <taxon>Clostridia</taxon>
        <taxon>Eubacteriales</taxon>
        <taxon>Oscillospiraceae</taxon>
        <taxon>Vescimonas</taxon>
    </lineage>
</organism>
<comment type="similarity">
    <text evidence="2">Belongs to the acetyl-CoA hydrolase/transferase family. Butyryl-CoA CoA-transferase subfamily.</text>
</comment>
<comment type="pathway">
    <text evidence="2">Lipid metabolism; butanoate metabolism.</text>
</comment>
<dbReference type="HAMAP" id="MF_03227">
    <property type="entry name" value="But_acet_CoA_trans"/>
    <property type="match status" value="1"/>
</dbReference>
<dbReference type="UniPathway" id="UPA00863"/>
<feature type="binding site" evidence="2">
    <location>
        <position position="319"/>
    </location>
    <ligand>
        <name>CoA</name>
        <dbReference type="ChEBI" id="CHEBI:57287"/>
    </ligand>
</feature>
<reference evidence="5" key="1">
    <citation type="submission" date="2020-09" db="EMBL/GenBank/DDBJ databases">
        <title>New species isolated from human feces.</title>
        <authorList>
            <person name="Kitahara M."/>
            <person name="Shigeno Y."/>
            <person name="Shime M."/>
            <person name="Matsumoto Y."/>
            <person name="Nakamura S."/>
            <person name="Motooka D."/>
            <person name="Fukuoka S."/>
            <person name="Nishikawa H."/>
            <person name="Benno Y."/>
        </authorList>
    </citation>
    <scope>NUCLEOTIDE SEQUENCE</scope>
    <source>
        <strain evidence="5">MM35</strain>
    </source>
</reference>
<dbReference type="HAMAP" id="MF_03228">
    <property type="entry name" value="But_CoA_trans"/>
    <property type="match status" value="1"/>
</dbReference>
<keyword evidence="6" id="KW-1185">Reference proteome</keyword>
<dbReference type="NCBIfam" id="TIGR03948">
    <property type="entry name" value="butyr_acet_CoA"/>
    <property type="match status" value="1"/>
</dbReference>
<dbReference type="Pfam" id="PF02550">
    <property type="entry name" value="AcetylCoA_hydro"/>
    <property type="match status" value="1"/>
</dbReference>
<feature type="binding site" evidence="2">
    <location>
        <position position="342"/>
    </location>
    <ligand>
        <name>CoA</name>
        <dbReference type="ChEBI" id="CHEBI:57287"/>
    </ligand>
</feature>
<feature type="active site" description="5-glutamyl coenzyme A thioester intermediate" evidence="2">
    <location>
        <position position="244"/>
    </location>
</feature>
<keyword evidence="2" id="KW-0276">Fatty acid metabolism</keyword>
<proteinExistence type="inferred from homology"/>
<evidence type="ECO:0000256" key="1">
    <source>
        <dbReference type="ARBA" id="ARBA00022679"/>
    </source>
</evidence>
<sequence>MDYKEIYRQKLTTADEAVKVIKSGDWVDYGFCAIHPRVLDEALARRAPELEDVKVRGGISLWKPAIFDIEDPVHHIIFNSHHMSAVERHHIASGAGFHEPMRYSELPRYYTDHITPPDVAMFQVTPMDKHGYFNFGLSASHLRAVIEKSKVVIVEVNKNMPRCLGGFDNCIHVSEVDMIVEGRNDPMGIQPSNPATEVDKAVAKLIVEQIPNGACLQLGIGGMPNTVGAMLCESDLKDLGVHTEMYVDAYVDLALAGKVTGMCKNLDRGRQVYAFAAGTQKLYDYLDDNPACMAAPISYTNDVRTVAALDNFISINNAVDVDLYGQVNGETAGIKQISGAGGQQDFVLGAYLSKGGKSFICLSSTHKNKDGSLGSRIRPTLQTGSVVTDTRVNTMYVVTEYGCVCLKGLSVWERAEKLISIAHPDFREELIREAEKQKIWYPHNRR</sequence>
<dbReference type="SUPFAM" id="SSF100950">
    <property type="entry name" value="NagB/RpiA/CoA transferase-like"/>
    <property type="match status" value="2"/>
</dbReference>
<comment type="function">
    <text evidence="2">Coenzyme A-transferase that converts butyryl-CoA to butyrate.</text>
</comment>
<dbReference type="PANTHER" id="PTHR21432:SF20">
    <property type="entry name" value="ACETYL-COA HYDROLASE"/>
    <property type="match status" value="1"/>
</dbReference>
<protein>
    <recommendedName>
        <fullName evidence="2">Butyryl-CoA:acetate CoA-transferase</fullName>
        <shortName evidence="2">Butyryl-CoA CoA-transferase</shortName>
        <ecNumber evidence="2">2.8.3.-</ecNumber>
    </recommendedName>
</protein>
<dbReference type="PANTHER" id="PTHR21432">
    <property type="entry name" value="ACETYL-COA HYDROLASE-RELATED"/>
    <property type="match status" value="1"/>
</dbReference>
<dbReference type="InterPro" id="IPR038460">
    <property type="entry name" value="AcetylCoA_hyd_C_sf"/>
</dbReference>
<dbReference type="InterPro" id="IPR026888">
    <property type="entry name" value="AcetylCoA_hyd_C"/>
</dbReference>
<feature type="binding site" evidence="2">
    <location>
        <begin position="219"/>
        <end position="223"/>
    </location>
    <ligand>
        <name>CoA</name>
        <dbReference type="ChEBI" id="CHEBI:57287"/>
    </ligand>
</feature>
<evidence type="ECO:0000313" key="6">
    <source>
        <dbReference type="Proteomes" id="UP000681343"/>
    </source>
</evidence>
<accession>A0A810PXK6</accession>
<evidence type="ECO:0000313" key="5">
    <source>
        <dbReference type="EMBL" id="BCK78847.1"/>
    </source>
</evidence>
<dbReference type="GO" id="GO:0006083">
    <property type="term" value="P:acetate metabolic process"/>
    <property type="evidence" value="ECO:0007669"/>
    <property type="project" value="InterPro"/>
</dbReference>
<dbReference type="Proteomes" id="UP000681343">
    <property type="component" value="Chromosome"/>
</dbReference>
<evidence type="ECO:0000259" key="3">
    <source>
        <dbReference type="Pfam" id="PF02550"/>
    </source>
</evidence>
<evidence type="ECO:0000256" key="2">
    <source>
        <dbReference type="HAMAP-Rule" id="MF_03227"/>
    </source>
</evidence>
<dbReference type="EMBL" id="AP023415">
    <property type="protein sequence ID" value="BCK78847.1"/>
    <property type="molecule type" value="Genomic_DNA"/>
</dbReference>
<feature type="domain" description="Acetyl-CoA hydrolase/transferase N-terminal" evidence="3">
    <location>
        <begin position="3"/>
        <end position="187"/>
    </location>
</feature>
<name>A0A810PXK6_9FIRM</name>
<dbReference type="InterPro" id="IPR023990">
    <property type="entry name" value="Butryl-CoA_acetate_CoA_Tfrase"/>
</dbReference>
<dbReference type="InterPro" id="IPR046433">
    <property type="entry name" value="ActCoA_hydro"/>
</dbReference>
<keyword evidence="1 2" id="KW-0808">Transferase</keyword>
<dbReference type="AlphaFoldDB" id="A0A810PXK6"/>
<dbReference type="Pfam" id="PF13336">
    <property type="entry name" value="AcetylCoA_hyd_C"/>
    <property type="match status" value="1"/>
</dbReference>
<dbReference type="Gene3D" id="3.30.750.70">
    <property type="entry name" value="4-hydroxybutyrate coenzyme like domains"/>
    <property type="match status" value="1"/>
</dbReference>
<gene>
    <name evidence="5" type="ORF">MM35RIKEN_10390</name>
</gene>
<dbReference type="GO" id="GO:0006084">
    <property type="term" value="P:acetyl-CoA metabolic process"/>
    <property type="evidence" value="ECO:0007669"/>
    <property type="project" value="UniProtKB-UniRule"/>
</dbReference>
<dbReference type="KEGG" id="vfa:MM35RIKEN_10390"/>
<feature type="domain" description="Acetyl-CoA hydrolase/transferase C-terminal" evidence="4">
    <location>
        <begin position="278"/>
        <end position="434"/>
    </location>
</feature>
<comment type="catalytic activity">
    <reaction evidence="2">
        <text>butanoate + acetyl-CoA = butanoyl-CoA + acetate</text>
        <dbReference type="Rhea" id="RHEA:30071"/>
        <dbReference type="ChEBI" id="CHEBI:17968"/>
        <dbReference type="ChEBI" id="CHEBI:30089"/>
        <dbReference type="ChEBI" id="CHEBI:57288"/>
        <dbReference type="ChEBI" id="CHEBI:57371"/>
    </reaction>
</comment>
<dbReference type="GO" id="GO:0046358">
    <property type="term" value="P:butyrate biosynthetic process"/>
    <property type="evidence" value="ECO:0007669"/>
    <property type="project" value="UniProtKB-UniRule"/>
</dbReference>
<dbReference type="InterPro" id="IPR003702">
    <property type="entry name" value="ActCoA_hydro_N"/>
</dbReference>
<evidence type="ECO:0000259" key="4">
    <source>
        <dbReference type="Pfam" id="PF13336"/>
    </source>
</evidence>
<dbReference type="Gene3D" id="3.40.1080.10">
    <property type="entry name" value="Glutaconate Coenzyme A-transferase"/>
    <property type="match status" value="1"/>
</dbReference>
<dbReference type="InterPro" id="IPR037171">
    <property type="entry name" value="NagB/RpiA_transferase-like"/>
</dbReference>
<dbReference type="RefSeq" id="WP_212819856.1">
    <property type="nucleotide sequence ID" value="NZ_AP023415.1"/>
</dbReference>
<dbReference type="GO" id="GO:0008775">
    <property type="term" value="F:acetate CoA-transferase activity"/>
    <property type="evidence" value="ECO:0007669"/>
    <property type="project" value="InterPro"/>
</dbReference>
<dbReference type="EC" id="2.8.3.-" evidence="2"/>
<dbReference type="Gene3D" id="3.40.1080.20">
    <property type="entry name" value="Acetyl-CoA hydrolase/transferase C-terminal domain"/>
    <property type="match status" value="1"/>
</dbReference>
<keyword evidence="2" id="KW-0443">Lipid metabolism</keyword>